<proteinExistence type="predicted"/>
<comment type="caution">
    <text evidence="2">The sequence shown here is derived from an EMBL/GenBank/DDBJ whole genome shotgun (WGS) entry which is preliminary data.</text>
</comment>
<dbReference type="RefSeq" id="WP_163967878.1">
    <property type="nucleotide sequence ID" value="NZ_JAAIVB010000078.1"/>
</dbReference>
<evidence type="ECO:0000313" key="3">
    <source>
        <dbReference type="Proteomes" id="UP000482155"/>
    </source>
</evidence>
<keyword evidence="3" id="KW-1185">Reference proteome</keyword>
<evidence type="ECO:0000313" key="2">
    <source>
        <dbReference type="EMBL" id="NEX63945.1"/>
    </source>
</evidence>
<gene>
    <name evidence="2" type="ORF">G3574_22925</name>
</gene>
<organism evidence="2 3">
    <name type="scientific">Noviherbaspirillum galbum</name>
    <dbReference type="NCBI Taxonomy" id="2709383"/>
    <lineage>
        <taxon>Bacteria</taxon>
        <taxon>Pseudomonadati</taxon>
        <taxon>Pseudomonadota</taxon>
        <taxon>Betaproteobacteria</taxon>
        <taxon>Burkholderiales</taxon>
        <taxon>Oxalobacteraceae</taxon>
        <taxon>Noviherbaspirillum</taxon>
    </lineage>
</organism>
<reference evidence="2 3" key="1">
    <citation type="submission" date="2020-02" db="EMBL/GenBank/DDBJ databases">
        <authorList>
            <person name="Kim M.K."/>
        </authorList>
    </citation>
    <scope>NUCLEOTIDE SEQUENCE [LARGE SCALE GENOMIC DNA]</scope>
    <source>
        <strain evidence="2 3">17J57-3</strain>
    </source>
</reference>
<name>A0A6B3SWU3_9BURK</name>
<evidence type="ECO:0000256" key="1">
    <source>
        <dbReference type="SAM" id="MobiDB-lite"/>
    </source>
</evidence>
<accession>A0A6B3SWU3</accession>
<sequence>MHVKDLESLSSRLHQLLNDLRRSGTGNDAPLGVDDPLVAAARDCEFMLPSPLNARTLSETVERKIENVNVLLERARRHESLPEEAQIAADQEYLATEEDLNMERTGRADGAPDQPAAGRRNQ</sequence>
<feature type="region of interest" description="Disordered" evidence="1">
    <location>
        <begin position="95"/>
        <end position="122"/>
    </location>
</feature>
<dbReference type="AlphaFoldDB" id="A0A6B3SWU3"/>
<protein>
    <submittedName>
        <fullName evidence="2">Uncharacterized protein</fullName>
    </submittedName>
</protein>
<dbReference type="EMBL" id="JAAIVB010000078">
    <property type="protein sequence ID" value="NEX63945.1"/>
    <property type="molecule type" value="Genomic_DNA"/>
</dbReference>
<dbReference type="Proteomes" id="UP000482155">
    <property type="component" value="Unassembled WGS sequence"/>
</dbReference>